<feature type="region of interest" description="Disordered" evidence="1">
    <location>
        <begin position="1"/>
        <end position="198"/>
    </location>
</feature>
<dbReference type="AlphaFoldDB" id="A0A1W0WMA0"/>
<organism evidence="2 3">
    <name type="scientific">Hypsibius exemplaris</name>
    <name type="common">Freshwater tardigrade</name>
    <dbReference type="NCBI Taxonomy" id="2072580"/>
    <lineage>
        <taxon>Eukaryota</taxon>
        <taxon>Metazoa</taxon>
        <taxon>Ecdysozoa</taxon>
        <taxon>Tardigrada</taxon>
        <taxon>Eutardigrada</taxon>
        <taxon>Parachela</taxon>
        <taxon>Hypsibioidea</taxon>
        <taxon>Hypsibiidae</taxon>
        <taxon>Hypsibius</taxon>
    </lineage>
</organism>
<feature type="compositionally biased region" description="Basic and acidic residues" evidence="1">
    <location>
        <begin position="86"/>
        <end position="97"/>
    </location>
</feature>
<keyword evidence="3" id="KW-1185">Reference proteome</keyword>
<comment type="caution">
    <text evidence="2">The sequence shown here is derived from an EMBL/GenBank/DDBJ whole genome shotgun (WGS) entry which is preliminary data.</text>
</comment>
<protein>
    <submittedName>
        <fullName evidence="2">Uncharacterized protein</fullName>
    </submittedName>
</protein>
<feature type="compositionally biased region" description="Gly residues" evidence="1">
    <location>
        <begin position="137"/>
        <end position="155"/>
    </location>
</feature>
<gene>
    <name evidence="2" type="ORF">BV898_09485</name>
</gene>
<name>A0A1W0WMA0_HYPEX</name>
<feature type="compositionally biased region" description="Basic and acidic residues" evidence="1">
    <location>
        <begin position="26"/>
        <end position="38"/>
    </location>
</feature>
<accession>A0A1W0WMA0</accession>
<feature type="region of interest" description="Disordered" evidence="1">
    <location>
        <begin position="257"/>
        <end position="280"/>
    </location>
</feature>
<feature type="compositionally biased region" description="Polar residues" evidence="1">
    <location>
        <begin position="46"/>
        <end position="58"/>
    </location>
</feature>
<reference evidence="3" key="1">
    <citation type="submission" date="2017-01" db="EMBL/GenBank/DDBJ databases">
        <title>Comparative genomics of anhydrobiosis in the tardigrade Hypsibius dujardini.</title>
        <authorList>
            <person name="Yoshida Y."/>
            <person name="Koutsovoulos G."/>
            <person name="Laetsch D."/>
            <person name="Stevens L."/>
            <person name="Kumar S."/>
            <person name="Horikawa D."/>
            <person name="Ishino K."/>
            <person name="Komine S."/>
            <person name="Tomita M."/>
            <person name="Blaxter M."/>
            <person name="Arakawa K."/>
        </authorList>
    </citation>
    <scope>NUCLEOTIDE SEQUENCE [LARGE SCALE GENOMIC DNA]</scope>
    <source>
        <strain evidence="3">Z151</strain>
    </source>
</reference>
<sequence>MKTRGSSTRRNVPTGVDGWDDCDCELPEKSEQNDDHGDGWSLDESLGSSLTLDGSQSDGLLVPVVTGCSSTHNKDDQTRANGPPGDDSHSRTDREEWDRLDDENSAQQRSHPTAREWEQGENWIPDWMPEWMKGLSTAGGNGAVLGSGGSRGGGLVSSNLTQRARKWPKPSEHECGDSAAHRSDLKPGRPRGGAPVPAVSCTGAFMDELKRTLASRRQAITKGCRGSGSSSEENIPPRAAAVGFGGSVMDRVSNMIPYSPVTSNASPAKPVQKKEEEWED</sequence>
<dbReference type="EMBL" id="MTYJ01000075">
    <property type="protein sequence ID" value="OQV16340.1"/>
    <property type="molecule type" value="Genomic_DNA"/>
</dbReference>
<evidence type="ECO:0000313" key="2">
    <source>
        <dbReference type="EMBL" id="OQV16340.1"/>
    </source>
</evidence>
<feature type="compositionally biased region" description="Basic and acidic residues" evidence="1">
    <location>
        <begin position="169"/>
        <end position="187"/>
    </location>
</feature>
<evidence type="ECO:0000313" key="3">
    <source>
        <dbReference type="Proteomes" id="UP000192578"/>
    </source>
</evidence>
<dbReference type="Proteomes" id="UP000192578">
    <property type="component" value="Unassembled WGS sequence"/>
</dbReference>
<proteinExistence type="predicted"/>
<evidence type="ECO:0000256" key="1">
    <source>
        <dbReference type="SAM" id="MobiDB-lite"/>
    </source>
</evidence>
<feature type="compositionally biased region" description="Polar residues" evidence="1">
    <location>
        <begin position="1"/>
        <end position="11"/>
    </location>
</feature>